<evidence type="ECO:0000259" key="2">
    <source>
        <dbReference type="Pfam" id="PF22725"/>
    </source>
</evidence>
<dbReference type="GO" id="GO:0000166">
    <property type="term" value="F:nucleotide binding"/>
    <property type="evidence" value="ECO:0007669"/>
    <property type="project" value="InterPro"/>
</dbReference>
<organism evidence="3 4">
    <name type="scientific">Sinomicrobium weinanense</name>
    <dbReference type="NCBI Taxonomy" id="2842200"/>
    <lineage>
        <taxon>Bacteria</taxon>
        <taxon>Pseudomonadati</taxon>
        <taxon>Bacteroidota</taxon>
        <taxon>Flavobacteriia</taxon>
        <taxon>Flavobacteriales</taxon>
        <taxon>Flavobacteriaceae</taxon>
        <taxon>Sinomicrobium</taxon>
    </lineage>
</organism>
<comment type="caution">
    <text evidence="3">The sequence shown here is derived from an EMBL/GenBank/DDBJ whole genome shotgun (WGS) entry which is preliminary data.</text>
</comment>
<sequence>MKKTLLLSRKWYVLALVLSFHFLSGQNKVLDVAVAGMNHDHIHVLLNQYRQHRVNIVGIAEPDKQLIRRLQKDYQLPDSLFYDNVAGMLNKVHPDAVLAYNPIAGHVDVAEACLPLKIPLMVEKPLAVNNKQARRIARLSEANNTPVFTNYETTWYGSNQVLKTLLHEQGFGPVKKMIARDGHQGPEEIGCSAEFLSWLTDPVSNGAGALTDFGCYGANLMTWLMDGERPVAVTAVTRQLKPHIYPDVDDDATIIVEYGNGATGIIQASWNWPYSIKDLQVYGPKTSLHAVNGETLVRYEEMPKGREIPVKGDYFKDQVSFLEAALAGKKLPENHLSSLENNLIVVEILEAAKASALRGERIEL</sequence>
<dbReference type="InterPro" id="IPR000683">
    <property type="entry name" value="Gfo/Idh/MocA-like_OxRdtase_N"/>
</dbReference>
<dbReference type="AlphaFoldDB" id="A0A926JTY5"/>
<dbReference type="RefSeq" id="WP_187966622.1">
    <property type="nucleotide sequence ID" value="NZ_JACVDC010000061.1"/>
</dbReference>
<dbReference type="Gene3D" id="3.40.50.720">
    <property type="entry name" value="NAD(P)-binding Rossmann-like Domain"/>
    <property type="match status" value="1"/>
</dbReference>
<gene>
    <name evidence="3" type="ORF">IBL28_16055</name>
</gene>
<proteinExistence type="predicted"/>
<dbReference type="InterPro" id="IPR051450">
    <property type="entry name" value="Gfo/Idh/MocA_Oxidoreductases"/>
</dbReference>
<dbReference type="SUPFAM" id="SSF55347">
    <property type="entry name" value="Glyceraldehyde-3-phosphate dehydrogenase-like, C-terminal domain"/>
    <property type="match status" value="1"/>
</dbReference>
<accession>A0A926JTY5</accession>
<dbReference type="Proteomes" id="UP000653730">
    <property type="component" value="Unassembled WGS sequence"/>
</dbReference>
<keyword evidence="4" id="KW-1185">Reference proteome</keyword>
<dbReference type="InterPro" id="IPR036291">
    <property type="entry name" value="NAD(P)-bd_dom_sf"/>
</dbReference>
<feature type="domain" description="GFO/IDH/MocA-like oxidoreductase" evidence="2">
    <location>
        <begin position="161"/>
        <end position="288"/>
    </location>
</feature>
<reference evidence="3 4" key="1">
    <citation type="submission" date="2020-09" db="EMBL/GenBank/DDBJ databases">
        <title>Sinomicrobium weinanense sp. nov., a halophilic bacteria isolated from saline-alkali soil.</title>
        <authorList>
            <person name="Wu P."/>
            <person name="Ren H."/>
            <person name="Mei Y."/>
            <person name="Liang Y."/>
            <person name="Chen Z."/>
        </authorList>
    </citation>
    <scope>NUCLEOTIDE SEQUENCE [LARGE SCALE GENOMIC DNA]</scope>
    <source>
        <strain evidence="3 4">FJxs</strain>
    </source>
</reference>
<dbReference type="Pfam" id="PF01408">
    <property type="entry name" value="GFO_IDH_MocA"/>
    <property type="match status" value="1"/>
</dbReference>
<dbReference type="SUPFAM" id="SSF51735">
    <property type="entry name" value="NAD(P)-binding Rossmann-fold domains"/>
    <property type="match status" value="1"/>
</dbReference>
<dbReference type="PANTHER" id="PTHR43377:SF1">
    <property type="entry name" value="BILIVERDIN REDUCTASE A"/>
    <property type="match status" value="1"/>
</dbReference>
<protein>
    <submittedName>
        <fullName evidence="3">Gfo/Idh/MocA family oxidoreductase</fullName>
    </submittedName>
</protein>
<dbReference type="EMBL" id="JACVDC010000061">
    <property type="protein sequence ID" value="MBC9797490.1"/>
    <property type="molecule type" value="Genomic_DNA"/>
</dbReference>
<dbReference type="PANTHER" id="PTHR43377">
    <property type="entry name" value="BILIVERDIN REDUCTASE A"/>
    <property type="match status" value="1"/>
</dbReference>
<dbReference type="Pfam" id="PF22725">
    <property type="entry name" value="GFO_IDH_MocA_C3"/>
    <property type="match status" value="1"/>
</dbReference>
<evidence type="ECO:0000313" key="3">
    <source>
        <dbReference type="EMBL" id="MBC9797490.1"/>
    </source>
</evidence>
<dbReference type="InterPro" id="IPR055170">
    <property type="entry name" value="GFO_IDH_MocA-like_dom"/>
</dbReference>
<dbReference type="Gene3D" id="3.30.360.10">
    <property type="entry name" value="Dihydrodipicolinate Reductase, domain 2"/>
    <property type="match status" value="1"/>
</dbReference>
<evidence type="ECO:0000313" key="4">
    <source>
        <dbReference type="Proteomes" id="UP000653730"/>
    </source>
</evidence>
<evidence type="ECO:0000259" key="1">
    <source>
        <dbReference type="Pfam" id="PF01408"/>
    </source>
</evidence>
<name>A0A926JTY5_9FLAO</name>
<feature type="domain" description="Gfo/Idh/MocA-like oxidoreductase N-terminal" evidence="1">
    <location>
        <begin position="33"/>
        <end position="150"/>
    </location>
</feature>